<organism evidence="2 3">
    <name type="scientific">Chiloscyllium punctatum</name>
    <name type="common">Brownbanded bambooshark</name>
    <name type="synonym">Hemiscyllium punctatum</name>
    <dbReference type="NCBI Taxonomy" id="137246"/>
    <lineage>
        <taxon>Eukaryota</taxon>
        <taxon>Metazoa</taxon>
        <taxon>Chordata</taxon>
        <taxon>Craniata</taxon>
        <taxon>Vertebrata</taxon>
        <taxon>Chondrichthyes</taxon>
        <taxon>Elasmobranchii</taxon>
        <taxon>Galeomorphii</taxon>
        <taxon>Galeoidea</taxon>
        <taxon>Orectolobiformes</taxon>
        <taxon>Hemiscylliidae</taxon>
        <taxon>Chiloscyllium</taxon>
    </lineage>
</organism>
<evidence type="ECO:0000313" key="2">
    <source>
        <dbReference type="EMBL" id="GCC21795.1"/>
    </source>
</evidence>
<dbReference type="InterPro" id="IPR002475">
    <property type="entry name" value="Bcl2-like"/>
</dbReference>
<dbReference type="PANTHER" id="PTHR36466">
    <property type="entry name" value="BCL-2-LIKE PROTEIN 15"/>
    <property type="match status" value="1"/>
</dbReference>
<dbReference type="GO" id="GO:0006915">
    <property type="term" value="P:apoptotic process"/>
    <property type="evidence" value="ECO:0007669"/>
    <property type="project" value="UniProtKB-KW"/>
</dbReference>
<sequence>MEGKDAEAIKSLALHLRELGDLINREHLDSFTTEFQKLAAQQATDQVCMLFSNTVDQICQERFNGLAVEQNLLKVTASLGKQIVAEKPDLFEMIKASMQSFMTTRLGSWVAARKGWKNVNIE</sequence>
<dbReference type="PANTHER" id="PTHR36466:SF1">
    <property type="entry name" value="BCL-2-LIKE PROTEIN 15"/>
    <property type="match status" value="1"/>
</dbReference>
<evidence type="ECO:0000256" key="1">
    <source>
        <dbReference type="ARBA" id="ARBA00022703"/>
    </source>
</evidence>
<accession>A0A401RUH1</accession>
<dbReference type="InterPro" id="IPR033543">
    <property type="entry name" value="BCL2L15"/>
</dbReference>
<dbReference type="SUPFAM" id="SSF56854">
    <property type="entry name" value="Bcl-2 inhibitors of programmed cell death"/>
    <property type="match status" value="1"/>
</dbReference>
<name>A0A401RUH1_CHIPU</name>
<dbReference type="STRING" id="137246.A0A401RUH1"/>
<protein>
    <submittedName>
        <fullName evidence="2">Uncharacterized protein</fullName>
    </submittedName>
</protein>
<dbReference type="OrthoDB" id="9950208at2759"/>
<evidence type="ECO:0000313" key="3">
    <source>
        <dbReference type="Proteomes" id="UP000287033"/>
    </source>
</evidence>
<dbReference type="PROSITE" id="PS50062">
    <property type="entry name" value="BCL2_FAMILY"/>
    <property type="match status" value="1"/>
</dbReference>
<gene>
    <name evidence="2" type="ORF">chiPu_0020270</name>
</gene>
<dbReference type="EMBL" id="BEZZ01002476">
    <property type="protein sequence ID" value="GCC21795.1"/>
    <property type="molecule type" value="Genomic_DNA"/>
</dbReference>
<comment type="caution">
    <text evidence="2">The sequence shown here is derived from an EMBL/GenBank/DDBJ whole genome shotgun (WGS) entry which is preliminary data.</text>
</comment>
<dbReference type="Proteomes" id="UP000287033">
    <property type="component" value="Unassembled WGS sequence"/>
</dbReference>
<dbReference type="Gene3D" id="1.10.437.10">
    <property type="entry name" value="Blc2-like"/>
    <property type="match status" value="1"/>
</dbReference>
<keyword evidence="1" id="KW-0053">Apoptosis</keyword>
<dbReference type="GO" id="GO:0042981">
    <property type="term" value="P:regulation of apoptotic process"/>
    <property type="evidence" value="ECO:0007669"/>
    <property type="project" value="InterPro"/>
</dbReference>
<reference evidence="2 3" key="1">
    <citation type="journal article" date="2018" name="Nat. Ecol. Evol.">
        <title>Shark genomes provide insights into elasmobranch evolution and the origin of vertebrates.</title>
        <authorList>
            <person name="Hara Y"/>
            <person name="Yamaguchi K"/>
            <person name="Onimaru K"/>
            <person name="Kadota M"/>
            <person name="Koyanagi M"/>
            <person name="Keeley SD"/>
            <person name="Tatsumi K"/>
            <person name="Tanaka K"/>
            <person name="Motone F"/>
            <person name="Kageyama Y"/>
            <person name="Nozu R"/>
            <person name="Adachi N"/>
            <person name="Nishimura O"/>
            <person name="Nakagawa R"/>
            <person name="Tanegashima C"/>
            <person name="Kiyatake I"/>
            <person name="Matsumoto R"/>
            <person name="Murakumo K"/>
            <person name="Nishida K"/>
            <person name="Terakita A"/>
            <person name="Kuratani S"/>
            <person name="Sato K"/>
            <person name="Hyodo S Kuraku.S."/>
        </authorList>
    </citation>
    <scope>NUCLEOTIDE SEQUENCE [LARGE SCALE GENOMIC DNA]</scope>
</reference>
<dbReference type="AlphaFoldDB" id="A0A401RUH1"/>
<proteinExistence type="predicted"/>
<keyword evidence="3" id="KW-1185">Reference proteome</keyword>
<dbReference type="InterPro" id="IPR036834">
    <property type="entry name" value="Bcl-2-like_sf"/>
</dbReference>
<dbReference type="OMA" id="RMCANEI"/>